<accession>A0ABQ4QAG2</accession>
<dbReference type="Proteomes" id="UP000887222">
    <property type="component" value="Unassembled WGS sequence"/>
</dbReference>
<proteinExistence type="predicted"/>
<keyword evidence="2" id="KW-1185">Reference proteome</keyword>
<protein>
    <submittedName>
        <fullName evidence="1">Uncharacterized protein</fullName>
    </submittedName>
</protein>
<evidence type="ECO:0000313" key="2">
    <source>
        <dbReference type="Proteomes" id="UP000887222"/>
    </source>
</evidence>
<gene>
    <name evidence="1" type="ORF">NCCP691_40680</name>
</gene>
<reference evidence="1 2" key="1">
    <citation type="journal article" date="2022" name="Int. J. Syst. Evol. Microbiol.">
        <title>Noviherbaspirillum aridicola sp. nov., isolated from an arid soil in Pakistan.</title>
        <authorList>
            <person name="Khan I.U."/>
            <person name="Saqib M."/>
            <person name="Amin A."/>
            <person name="Hussain F."/>
            <person name="Li L."/>
            <person name="Liu Y.H."/>
            <person name="Fang B.Z."/>
            <person name="Ahmed I."/>
            <person name="Li W.J."/>
        </authorList>
    </citation>
    <scope>NUCLEOTIDE SEQUENCE [LARGE SCALE GENOMIC DNA]</scope>
    <source>
        <strain evidence="1 2">NCCP-691</strain>
    </source>
</reference>
<organism evidence="1 2">
    <name type="scientific">Noviherbaspirillum aridicola</name>
    <dbReference type="NCBI Taxonomy" id="2849687"/>
    <lineage>
        <taxon>Bacteria</taxon>
        <taxon>Pseudomonadati</taxon>
        <taxon>Pseudomonadota</taxon>
        <taxon>Betaproteobacteria</taxon>
        <taxon>Burkholderiales</taxon>
        <taxon>Oxalobacteraceae</taxon>
        <taxon>Noviherbaspirillum</taxon>
    </lineage>
</organism>
<evidence type="ECO:0000313" key="1">
    <source>
        <dbReference type="EMBL" id="GIZ54054.1"/>
    </source>
</evidence>
<comment type="caution">
    <text evidence="1">The sequence shown here is derived from an EMBL/GenBank/DDBJ whole genome shotgun (WGS) entry which is preliminary data.</text>
</comment>
<dbReference type="EMBL" id="BPMK01000025">
    <property type="protein sequence ID" value="GIZ54054.1"/>
    <property type="molecule type" value="Genomic_DNA"/>
</dbReference>
<sequence length="89" mass="10390">MMWTADAHMHELEDFQPGDVVLTPSGRRAVIQKLLSGASKHDPFARVKCRYEDGDDRDLVTLQPHQLRRCQMFQKNTALRDTFPYERSE</sequence>
<name>A0ABQ4QAG2_9BURK</name>